<dbReference type="EMBL" id="LT629732">
    <property type="protein sequence ID" value="SDS28122.1"/>
    <property type="molecule type" value="Genomic_DNA"/>
</dbReference>
<dbReference type="STRING" id="117157.SAMN04489717_2188"/>
<evidence type="ECO:0000313" key="2">
    <source>
        <dbReference type="Proteomes" id="UP000198983"/>
    </source>
</evidence>
<name>A0A1H1QXQ3_9ACTN</name>
<gene>
    <name evidence="1" type="ORF">SAMN04489717_2188</name>
</gene>
<keyword evidence="2" id="KW-1185">Reference proteome</keyword>
<organism evidence="1 2">
    <name type="scientific">Actinopolymorpha singaporensis</name>
    <dbReference type="NCBI Taxonomy" id="117157"/>
    <lineage>
        <taxon>Bacteria</taxon>
        <taxon>Bacillati</taxon>
        <taxon>Actinomycetota</taxon>
        <taxon>Actinomycetes</taxon>
        <taxon>Propionibacteriales</taxon>
        <taxon>Actinopolymorphaceae</taxon>
        <taxon>Actinopolymorpha</taxon>
    </lineage>
</organism>
<reference evidence="1 2" key="1">
    <citation type="submission" date="2016-10" db="EMBL/GenBank/DDBJ databases">
        <authorList>
            <person name="de Groot N.N."/>
        </authorList>
    </citation>
    <scope>NUCLEOTIDE SEQUENCE [LARGE SCALE GENOMIC DNA]</scope>
    <source>
        <strain evidence="1 2">DSM 22024</strain>
    </source>
</reference>
<proteinExistence type="predicted"/>
<evidence type="ECO:0000313" key="1">
    <source>
        <dbReference type="EMBL" id="SDS28122.1"/>
    </source>
</evidence>
<dbReference type="AlphaFoldDB" id="A0A1H1QXQ3"/>
<sequence length="37" mass="4151">MSGVVESYDKGYVMAWVRARMAPATVHMYGGESWPET</sequence>
<protein>
    <submittedName>
        <fullName evidence="1">Uncharacterized protein</fullName>
    </submittedName>
</protein>
<dbReference type="Proteomes" id="UP000198983">
    <property type="component" value="Chromosome I"/>
</dbReference>
<accession>A0A1H1QXQ3</accession>